<accession>A0ACD3AAM8</accession>
<sequence length="202" mass="22598">MQARSLVSALPRALRCTPRRALSSRWPHWVSKSLDQTRHVARPLGSNTRSFHTSGLCRDQSFTNILADDNPPSVQVMSITEDGIQLADGLLLPSACIFLDGKVFLWDVPQQSWSSWGAEHLEIFDVVVPRPEILIFGTGKTLSQPPPFMRKHLNNLGIQLEVMDTRNACSTYNLLSEEGRRVAAALLPLSNQRWQKTTVLPS</sequence>
<keyword evidence="2" id="KW-1185">Reference proteome</keyword>
<protein>
    <submittedName>
        <fullName evidence="1">Uncharacterized protein</fullName>
    </submittedName>
</protein>
<gene>
    <name evidence="1" type="ORF">BDN72DRAFT_376654</name>
</gene>
<evidence type="ECO:0000313" key="2">
    <source>
        <dbReference type="Proteomes" id="UP000308600"/>
    </source>
</evidence>
<proteinExistence type="predicted"/>
<reference evidence="1 2" key="1">
    <citation type="journal article" date="2019" name="Nat. Ecol. Evol.">
        <title>Megaphylogeny resolves global patterns of mushroom evolution.</title>
        <authorList>
            <person name="Varga T."/>
            <person name="Krizsan K."/>
            <person name="Foldi C."/>
            <person name="Dima B."/>
            <person name="Sanchez-Garcia M."/>
            <person name="Sanchez-Ramirez S."/>
            <person name="Szollosi G.J."/>
            <person name="Szarkandi J.G."/>
            <person name="Papp V."/>
            <person name="Albert L."/>
            <person name="Andreopoulos W."/>
            <person name="Angelini C."/>
            <person name="Antonin V."/>
            <person name="Barry K.W."/>
            <person name="Bougher N.L."/>
            <person name="Buchanan P."/>
            <person name="Buyck B."/>
            <person name="Bense V."/>
            <person name="Catcheside P."/>
            <person name="Chovatia M."/>
            <person name="Cooper J."/>
            <person name="Damon W."/>
            <person name="Desjardin D."/>
            <person name="Finy P."/>
            <person name="Geml J."/>
            <person name="Haridas S."/>
            <person name="Hughes K."/>
            <person name="Justo A."/>
            <person name="Karasinski D."/>
            <person name="Kautmanova I."/>
            <person name="Kiss B."/>
            <person name="Kocsube S."/>
            <person name="Kotiranta H."/>
            <person name="LaButti K.M."/>
            <person name="Lechner B.E."/>
            <person name="Liimatainen K."/>
            <person name="Lipzen A."/>
            <person name="Lukacs Z."/>
            <person name="Mihaltcheva S."/>
            <person name="Morgado L.N."/>
            <person name="Niskanen T."/>
            <person name="Noordeloos M.E."/>
            <person name="Ohm R.A."/>
            <person name="Ortiz-Santana B."/>
            <person name="Ovrebo C."/>
            <person name="Racz N."/>
            <person name="Riley R."/>
            <person name="Savchenko A."/>
            <person name="Shiryaev A."/>
            <person name="Soop K."/>
            <person name="Spirin V."/>
            <person name="Szebenyi C."/>
            <person name="Tomsovsky M."/>
            <person name="Tulloss R.E."/>
            <person name="Uehling J."/>
            <person name="Grigoriev I.V."/>
            <person name="Vagvolgyi C."/>
            <person name="Papp T."/>
            <person name="Martin F.M."/>
            <person name="Miettinen O."/>
            <person name="Hibbett D.S."/>
            <person name="Nagy L.G."/>
        </authorList>
    </citation>
    <scope>NUCLEOTIDE SEQUENCE [LARGE SCALE GENOMIC DNA]</scope>
    <source>
        <strain evidence="1 2">NL-1719</strain>
    </source>
</reference>
<name>A0ACD3AAM8_9AGAR</name>
<dbReference type="EMBL" id="ML208564">
    <property type="protein sequence ID" value="TFK62713.1"/>
    <property type="molecule type" value="Genomic_DNA"/>
</dbReference>
<dbReference type="Proteomes" id="UP000308600">
    <property type="component" value="Unassembled WGS sequence"/>
</dbReference>
<evidence type="ECO:0000313" key="1">
    <source>
        <dbReference type="EMBL" id="TFK62713.1"/>
    </source>
</evidence>
<organism evidence="1 2">
    <name type="scientific">Pluteus cervinus</name>
    <dbReference type="NCBI Taxonomy" id="181527"/>
    <lineage>
        <taxon>Eukaryota</taxon>
        <taxon>Fungi</taxon>
        <taxon>Dikarya</taxon>
        <taxon>Basidiomycota</taxon>
        <taxon>Agaricomycotina</taxon>
        <taxon>Agaricomycetes</taxon>
        <taxon>Agaricomycetidae</taxon>
        <taxon>Agaricales</taxon>
        <taxon>Pluteineae</taxon>
        <taxon>Pluteaceae</taxon>
        <taxon>Pluteus</taxon>
    </lineage>
</organism>